<dbReference type="EMBL" id="PYSV01000026">
    <property type="protein sequence ID" value="PTA66554.1"/>
    <property type="molecule type" value="Genomic_DNA"/>
</dbReference>
<dbReference type="OrthoDB" id="71111at2"/>
<sequence>MTVERLADAVYGVRRPDALQQTRRLLRAWEAQGRVVCFAKGLYDLVRPEVRLDPAPYGRSVLPKTSIQLLRALYPEVGHWPSTALAAAWRAYSRLYGSPLLPILEQREAAFLEYLMVRELHPTETGLQLDARYEALCQETLFYRLGTVPVVTEASPQPPEVTVANIEAGLIDFKVLARATRLKLQRAHERPSETNSPS</sequence>
<protein>
    <submittedName>
        <fullName evidence="1">Uncharacterized protein</fullName>
    </submittedName>
</protein>
<comment type="caution">
    <text evidence="1">The sequence shown here is derived from an EMBL/GenBank/DDBJ whole genome shotgun (WGS) entry which is preliminary data.</text>
</comment>
<reference evidence="1 2" key="1">
    <citation type="submission" date="2018-03" db="EMBL/GenBank/DDBJ databases">
        <title>Draft genome of Deinococcus sp. OD32.</title>
        <authorList>
            <person name="Wang X.-P."/>
            <person name="Du Z.-J."/>
        </authorList>
    </citation>
    <scope>NUCLEOTIDE SEQUENCE [LARGE SCALE GENOMIC DNA]</scope>
    <source>
        <strain evidence="1 2">OD32</strain>
    </source>
</reference>
<name>A0A2T3W436_9DEIO</name>
<keyword evidence="2" id="KW-1185">Reference proteome</keyword>
<proteinExistence type="predicted"/>
<evidence type="ECO:0000313" key="2">
    <source>
        <dbReference type="Proteomes" id="UP000240317"/>
    </source>
</evidence>
<dbReference type="AlphaFoldDB" id="A0A2T3W436"/>
<dbReference type="Proteomes" id="UP000240317">
    <property type="component" value="Unassembled WGS sequence"/>
</dbReference>
<evidence type="ECO:0000313" key="1">
    <source>
        <dbReference type="EMBL" id="PTA66554.1"/>
    </source>
</evidence>
<organism evidence="1 2">
    <name type="scientific">Deinococcus arcticus</name>
    <dbReference type="NCBI Taxonomy" id="2136176"/>
    <lineage>
        <taxon>Bacteria</taxon>
        <taxon>Thermotogati</taxon>
        <taxon>Deinococcota</taxon>
        <taxon>Deinococci</taxon>
        <taxon>Deinococcales</taxon>
        <taxon>Deinococcaceae</taxon>
        <taxon>Deinococcus</taxon>
    </lineage>
</organism>
<dbReference type="RefSeq" id="WP_107139400.1">
    <property type="nucleotide sequence ID" value="NZ_PYSV01000026.1"/>
</dbReference>
<gene>
    <name evidence="1" type="ORF">C8263_17360</name>
</gene>
<accession>A0A2T3W436</accession>